<name>A0A0R0FTF0_SOYBN</name>
<dbReference type="PANTHER" id="PTHR47074">
    <property type="entry name" value="BNAC02G40300D PROTEIN"/>
    <property type="match status" value="1"/>
</dbReference>
<sequence>MQHCNYMQNGNHQVNQITEATYTWSPPQQGYLKCNVDAAFYNNISNFGIGIYFKNDRGEFFCAKITLYNGFQSVIEAESRALRFHAPSQFFNYVPLLYS</sequence>
<reference evidence="1 2" key="1">
    <citation type="journal article" date="2010" name="Nature">
        <title>Genome sequence of the palaeopolyploid soybean.</title>
        <authorList>
            <person name="Schmutz J."/>
            <person name="Cannon S.B."/>
            <person name="Schlueter J."/>
            <person name="Ma J."/>
            <person name="Mitros T."/>
            <person name="Nelson W."/>
            <person name="Hyten D.L."/>
            <person name="Song Q."/>
            <person name="Thelen J.J."/>
            <person name="Cheng J."/>
            <person name="Xu D."/>
            <person name="Hellsten U."/>
            <person name="May G.D."/>
            <person name="Yu Y."/>
            <person name="Sakurai T."/>
            <person name="Umezawa T."/>
            <person name="Bhattacharyya M.K."/>
            <person name="Sandhu D."/>
            <person name="Valliyodan B."/>
            <person name="Lindquist E."/>
            <person name="Peto M."/>
            <person name="Grant D."/>
            <person name="Shu S."/>
            <person name="Goodstein D."/>
            <person name="Barry K."/>
            <person name="Futrell-Griggs M."/>
            <person name="Abernathy B."/>
            <person name="Du J."/>
            <person name="Tian Z."/>
            <person name="Zhu L."/>
            <person name="Gill N."/>
            <person name="Joshi T."/>
            <person name="Libault M."/>
            <person name="Sethuraman A."/>
            <person name="Zhang X.-C."/>
            <person name="Shinozaki K."/>
            <person name="Nguyen H.T."/>
            <person name="Wing R.A."/>
            <person name="Cregan P."/>
            <person name="Specht J."/>
            <person name="Grimwood J."/>
            <person name="Rokhsar D."/>
            <person name="Stacey G."/>
            <person name="Shoemaker R.C."/>
            <person name="Jackson S.A."/>
        </authorList>
    </citation>
    <scope>NUCLEOTIDE SEQUENCE [LARGE SCALE GENOMIC DNA]</scope>
    <source>
        <strain evidence="2">cv. Williams 82</strain>
        <tissue evidence="1">Callus</tissue>
    </source>
</reference>
<reference evidence="2" key="2">
    <citation type="submission" date="2018-02" db="UniProtKB">
        <authorList>
            <consortium name="EnsemblPlants"/>
        </authorList>
    </citation>
    <scope>IDENTIFICATION</scope>
    <source>
        <strain evidence="2">Williams 82</strain>
    </source>
</reference>
<gene>
    <name evidence="1" type="ORF">GLYMA_16G216000</name>
</gene>
<evidence type="ECO:0000313" key="2">
    <source>
        <dbReference type="EnsemblPlants" id="KRH09438"/>
    </source>
</evidence>
<dbReference type="EnsemblPlants" id="KRH09438">
    <property type="protein sequence ID" value="KRH09438"/>
    <property type="gene ID" value="GLYMA_16G216000"/>
</dbReference>
<protein>
    <recommendedName>
        <fullName evidence="4">RNase H type-1 domain-containing protein</fullName>
    </recommendedName>
</protein>
<evidence type="ECO:0000313" key="3">
    <source>
        <dbReference type="Proteomes" id="UP000008827"/>
    </source>
</evidence>
<dbReference type="InterPro" id="IPR052929">
    <property type="entry name" value="RNase_H-like_EbsB-rel"/>
</dbReference>
<dbReference type="EMBL" id="CM000849">
    <property type="protein sequence ID" value="KRH09438.1"/>
    <property type="molecule type" value="Genomic_DNA"/>
</dbReference>
<dbReference type="OrthoDB" id="1432104at2759"/>
<dbReference type="InParanoid" id="A0A0R0FTF0"/>
<dbReference type="Proteomes" id="UP000008827">
    <property type="component" value="Chromosome 16"/>
</dbReference>
<dbReference type="Gramene" id="KRH09438">
    <property type="protein sequence ID" value="KRH09438"/>
    <property type="gene ID" value="GLYMA_16G216000"/>
</dbReference>
<accession>A0A0R0FTF0</accession>
<reference evidence="1" key="3">
    <citation type="submission" date="2018-07" db="EMBL/GenBank/DDBJ databases">
        <title>WGS assembly of Glycine max.</title>
        <authorList>
            <person name="Schmutz J."/>
            <person name="Cannon S."/>
            <person name="Schlueter J."/>
            <person name="Ma J."/>
            <person name="Mitros T."/>
            <person name="Nelson W."/>
            <person name="Hyten D."/>
            <person name="Song Q."/>
            <person name="Thelen J."/>
            <person name="Cheng J."/>
            <person name="Xu D."/>
            <person name="Hellsten U."/>
            <person name="May G."/>
            <person name="Yu Y."/>
            <person name="Sakurai T."/>
            <person name="Umezawa T."/>
            <person name="Bhattacharyya M."/>
            <person name="Sandhu D."/>
            <person name="Valliyodan B."/>
            <person name="Lindquist E."/>
            <person name="Peto M."/>
            <person name="Grant D."/>
            <person name="Shu S."/>
            <person name="Goodstein D."/>
            <person name="Barry K."/>
            <person name="Futrell-Griggs M."/>
            <person name="Abernathy B."/>
            <person name="Du J."/>
            <person name="Tian Z."/>
            <person name="Zhu L."/>
            <person name="Gill N."/>
            <person name="Joshi T."/>
            <person name="Libault M."/>
            <person name="Sethuraman A."/>
            <person name="Zhang X."/>
            <person name="Shinozaki K."/>
            <person name="Nguyen H."/>
            <person name="Wing R."/>
            <person name="Cregan P."/>
            <person name="Specht J."/>
            <person name="Grimwood J."/>
            <person name="Rokhsar D."/>
            <person name="Stacey G."/>
            <person name="Shoemaker R."/>
            <person name="Jackson S."/>
        </authorList>
    </citation>
    <scope>NUCLEOTIDE SEQUENCE</scope>
    <source>
        <tissue evidence="1">Callus</tissue>
    </source>
</reference>
<evidence type="ECO:0008006" key="4">
    <source>
        <dbReference type="Google" id="ProtNLM"/>
    </source>
</evidence>
<evidence type="ECO:0000313" key="1">
    <source>
        <dbReference type="EMBL" id="KRH09438.1"/>
    </source>
</evidence>
<proteinExistence type="predicted"/>
<keyword evidence="3" id="KW-1185">Reference proteome</keyword>
<organism evidence="1">
    <name type="scientific">Glycine max</name>
    <name type="common">Soybean</name>
    <name type="synonym">Glycine hispida</name>
    <dbReference type="NCBI Taxonomy" id="3847"/>
    <lineage>
        <taxon>Eukaryota</taxon>
        <taxon>Viridiplantae</taxon>
        <taxon>Streptophyta</taxon>
        <taxon>Embryophyta</taxon>
        <taxon>Tracheophyta</taxon>
        <taxon>Spermatophyta</taxon>
        <taxon>Magnoliopsida</taxon>
        <taxon>eudicotyledons</taxon>
        <taxon>Gunneridae</taxon>
        <taxon>Pentapetalae</taxon>
        <taxon>rosids</taxon>
        <taxon>fabids</taxon>
        <taxon>Fabales</taxon>
        <taxon>Fabaceae</taxon>
        <taxon>Papilionoideae</taxon>
        <taxon>50 kb inversion clade</taxon>
        <taxon>NPAAA clade</taxon>
        <taxon>indigoferoid/millettioid clade</taxon>
        <taxon>Phaseoleae</taxon>
        <taxon>Glycine</taxon>
        <taxon>Glycine subgen. Soja</taxon>
    </lineage>
</organism>
<dbReference type="AlphaFoldDB" id="A0A0R0FTF0"/>
<dbReference type="PANTHER" id="PTHR47074:SF48">
    <property type="entry name" value="POLYNUCLEOTIDYL TRANSFERASE, RIBONUCLEASE H-LIKE SUPERFAMILY PROTEIN"/>
    <property type="match status" value="1"/>
</dbReference>